<feature type="non-terminal residue" evidence="2">
    <location>
        <position position="359"/>
    </location>
</feature>
<protein>
    <recommendedName>
        <fullName evidence="4">Endonuclease/exonuclease/phosphatase domain-containing protein</fullName>
    </recommendedName>
</protein>
<dbReference type="EMBL" id="DF143987">
    <property type="protein sequence ID" value="GAA55262.1"/>
    <property type="molecule type" value="Genomic_DNA"/>
</dbReference>
<organism evidence="2 3">
    <name type="scientific">Clonorchis sinensis</name>
    <name type="common">Chinese liver fluke</name>
    <dbReference type="NCBI Taxonomy" id="79923"/>
    <lineage>
        <taxon>Eukaryota</taxon>
        <taxon>Metazoa</taxon>
        <taxon>Spiralia</taxon>
        <taxon>Lophotrochozoa</taxon>
        <taxon>Platyhelminthes</taxon>
        <taxon>Trematoda</taxon>
        <taxon>Digenea</taxon>
        <taxon>Opisthorchiida</taxon>
        <taxon>Opisthorchiata</taxon>
        <taxon>Opisthorchiidae</taxon>
        <taxon>Clonorchis</taxon>
    </lineage>
</organism>
<reference evidence="2" key="1">
    <citation type="journal article" date="2011" name="Genome Biol.">
        <title>The draft genome of the carcinogenic human liver fluke Clonorchis sinensis.</title>
        <authorList>
            <person name="Wang X."/>
            <person name="Chen W."/>
            <person name="Huang Y."/>
            <person name="Sun J."/>
            <person name="Men J."/>
            <person name="Liu H."/>
            <person name="Luo F."/>
            <person name="Guo L."/>
            <person name="Lv X."/>
            <person name="Deng C."/>
            <person name="Zhou C."/>
            <person name="Fan Y."/>
            <person name="Li X."/>
            <person name="Huang L."/>
            <person name="Hu Y."/>
            <person name="Liang C."/>
            <person name="Hu X."/>
            <person name="Xu J."/>
            <person name="Yu X."/>
        </authorList>
    </citation>
    <scope>NUCLEOTIDE SEQUENCE [LARGE SCALE GENOMIC DNA]</scope>
    <source>
        <strain evidence="2">Henan</strain>
    </source>
</reference>
<feature type="region of interest" description="Disordered" evidence="1">
    <location>
        <begin position="340"/>
        <end position="359"/>
    </location>
</feature>
<dbReference type="InterPro" id="IPR036691">
    <property type="entry name" value="Endo/exonu/phosph_ase_sf"/>
</dbReference>
<dbReference type="AlphaFoldDB" id="G7YQN2"/>
<feature type="compositionally biased region" description="Basic residues" evidence="1">
    <location>
        <begin position="343"/>
        <end position="359"/>
    </location>
</feature>
<dbReference type="Proteomes" id="UP000008909">
    <property type="component" value="Unassembled WGS sequence"/>
</dbReference>
<dbReference type="SUPFAM" id="SSF56219">
    <property type="entry name" value="DNase I-like"/>
    <property type="match status" value="2"/>
</dbReference>
<evidence type="ECO:0000256" key="1">
    <source>
        <dbReference type="SAM" id="MobiDB-lite"/>
    </source>
</evidence>
<gene>
    <name evidence="2" type="ORF">CLF_107502</name>
</gene>
<keyword evidence="3" id="KW-1185">Reference proteome</keyword>
<evidence type="ECO:0008006" key="4">
    <source>
        <dbReference type="Google" id="ProtNLM"/>
    </source>
</evidence>
<accession>G7YQN2</accession>
<name>G7YQN2_CLOSI</name>
<evidence type="ECO:0000313" key="2">
    <source>
        <dbReference type="EMBL" id="GAA55262.1"/>
    </source>
</evidence>
<sequence length="359" mass="39708">MTLANNSTLMPHRPSRGAISRVALLAAYSRTGPSSRTDRFARPASHLAADCVRPSSLTTLNTSKSVFKPRKPVYLATFNIRSPKQAGQQVALARTLDSLSIDVCCLSETRTQVVLAFPAQHRCLAVRLLSQRLWLRTLIVLLSRTTMTLANNSTLMPHRPSRGAISRVALLAAYSRTGPSSRTDRFARPASHLAADCVRPSSLTTLNTSKSVFKPRKPVYLATFNIRSPKQAGQQVALARTLDSLSIDVCCLSETRTQDASVSKTRKSHLAIEIVEPEVKRKYHKCLSDGTMLDINGHWEKISRALLKVGTSVCGTTQPTSSKHWISDRTVSLLETRRQIPPGHHHNSTQRIIRHQVKL</sequence>
<reference key="2">
    <citation type="submission" date="2011-10" db="EMBL/GenBank/DDBJ databases">
        <title>The genome and transcriptome sequence of Clonorchis sinensis provide insights into the carcinogenic liver fluke.</title>
        <authorList>
            <person name="Wang X."/>
            <person name="Huang Y."/>
            <person name="Chen W."/>
            <person name="Liu H."/>
            <person name="Guo L."/>
            <person name="Chen Y."/>
            <person name="Luo F."/>
            <person name="Zhou W."/>
            <person name="Sun J."/>
            <person name="Mao Q."/>
            <person name="Liang P."/>
            <person name="Zhou C."/>
            <person name="Tian Y."/>
            <person name="Men J."/>
            <person name="Lv X."/>
            <person name="Huang L."/>
            <person name="Zhou J."/>
            <person name="Hu Y."/>
            <person name="Li R."/>
            <person name="Zhang F."/>
            <person name="Lei H."/>
            <person name="Li X."/>
            <person name="Hu X."/>
            <person name="Liang C."/>
            <person name="Xu J."/>
            <person name="Wu Z."/>
            <person name="Yu X."/>
        </authorList>
    </citation>
    <scope>NUCLEOTIDE SEQUENCE</scope>
    <source>
        <strain>Henan</strain>
    </source>
</reference>
<proteinExistence type="predicted"/>
<evidence type="ECO:0000313" key="3">
    <source>
        <dbReference type="Proteomes" id="UP000008909"/>
    </source>
</evidence>